<keyword evidence="5" id="KW-1133">Transmembrane helix</keyword>
<feature type="domain" description="HAMP" evidence="7">
    <location>
        <begin position="366"/>
        <end position="418"/>
    </location>
</feature>
<dbReference type="SUPFAM" id="SSF58104">
    <property type="entry name" value="Methyl-accepting chemotaxis protein (MCP) signaling domain"/>
    <property type="match status" value="1"/>
</dbReference>
<keyword evidence="5" id="KW-0812">Transmembrane</keyword>
<dbReference type="GO" id="GO:0016020">
    <property type="term" value="C:membrane"/>
    <property type="evidence" value="ECO:0007669"/>
    <property type="project" value="InterPro"/>
</dbReference>
<dbReference type="InterPro" id="IPR003660">
    <property type="entry name" value="HAMP_dom"/>
</dbReference>
<feature type="domain" description="Methyl-accepting transducer" evidence="6">
    <location>
        <begin position="437"/>
        <end position="687"/>
    </location>
</feature>
<dbReference type="PROSITE" id="PS50885">
    <property type="entry name" value="HAMP"/>
    <property type="match status" value="1"/>
</dbReference>
<dbReference type="KEGG" id="ahb:bsdtb5_18620"/>
<evidence type="ECO:0000256" key="3">
    <source>
        <dbReference type="PROSITE-ProRule" id="PRU00284"/>
    </source>
</evidence>
<name>A0A7R7EKQ3_9FIRM</name>
<organism evidence="8 9">
    <name type="scientific">Anaeromicropila herbilytica</name>
    <dbReference type="NCBI Taxonomy" id="2785025"/>
    <lineage>
        <taxon>Bacteria</taxon>
        <taxon>Bacillati</taxon>
        <taxon>Bacillota</taxon>
        <taxon>Clostridia</taxon>
        <taxon>Lachnospirales</taxon>
        <taxon>Lachnospiraceae</taxon>
        <taxon>Anaeromicropila</taxon>
    </lineage>
</organism>
<dbReference type="PANTHER" id="PTHR32089:SF112">
    <property type="entry name" value="LYSOZYME-LIKE PROTEIN-RELATED"/>
    <property type="match status" value="1"/>
</dbReference>
<keyword evidence="1 3" id="KW-0807">Transducer</keyword>
<proteinExistence type="inferred from homology"/>
<feature type="transmembrane region" description="Helical" evidence="5">
    <location>
        <begin position="62"/>
        <end position="81"/>
    </location>
</feature>
<dbReference type="Gene3D" id="6.10.340.10">
    <property type="match status" value="1"/>
</dbReference>
<dbReference type="Proteomes" id="UP000595897">
    <property type="component" value="Chromosome"/>
</dbReference>
<feature type="coiled-coil region" evidence="4">
    <location>
        <begin position="641"/>
        <end position="724"/>
    </location>
</feature>
<keyword evidence="9" id="KW-1185">Reference proteome</keyword>
<dbReference type="PROSITE" id="PS50111">
    <property type="entry name" value="CHEMOTAXIS_TRANSDUC_2"/>
    <property type="match status" value="1"/>
</dbReference>
<keyword evidence="5" id="KW-0472">Membrane</keyword>
<evidence type="ECO:0000259" key="7">
    <source>
        <dbReference type="PROSITE" id="PS50885"/>
    </source>
</evidence>
<evidence type="ECO:0000313" key="8">
    <source>
        <dbReference type="EMBL" id="BCN30567.1"/>
    </source>
</evidence>
<reference evidence="8 9" key="1">
    <citation type="submission" date="2020-11" db="EMBL/GenBank/DDBJ databases">
        <title>Draft genome sequencing of a Lachnospiraceae strain isolated from anoxic soil subjected to BSD treatment.</title>
        <authorList>
            <person name="Uek A."/>
            <person name="Tonouchi A."/>
        </authorList>
    </citation>
    <scope>NUCLEOTIDE SEQUENCE [LARGE SCALE GENOMIC DNA]</scope>
    <source>
        <strain evidence="8 9">TB5</strain>
    </source>
</reference>
<dbReference type="InterPro" id="IPR004089">
    <property type="entry name" value="MCPsignal_dom"/>
</dbReference>
<dbReference type="RefSeq" id="WP_271715778.1">
    <property type="nucleotide sequence ID" value="NZ_AP024169.1"/>
</dbReference>
<evidence type="ECO:0000256" key="2">
    <source>
        <dbReference type="ARBA" id="ARBA00029447"/>
    </source>
</evidence>
<evidence type="ECO:0000256" key="5">
    <source>
        <dbReference type="SAM" id="Phobius"/>
    </source>
</evidence>
<evidence type="ECO:0000259" key="6">
    <source>
        <dbReference type="PROSITE" id="PS50111"/>
    </source>
</evidence>
<evidence type="ECO:0000256" key="1">
    <source>
        <dbReference type="ARBA" id="ARBA00023224"/>
    </source>
</evidence>
<dbReference type="EMBL" id="AP024169">
    <property type="protein sequence ID" value="BCN30567.1"/>
    <property type="molecule type" value="Genomic_DNA"/>
</dbReference>
<dbReference type="GO" id="GO:0007165">
    <property type="term" value="P:signal transduction"/>
    <property type="evidence" value="ECO:0007669"/>
    <property type="project" value="UniProtKB-KW"/>
</dbReference>
<comment type="similarity">
    <text evidence="2">Belongs to the methyl-accepting chemotaxis (MCP) protein family.</text>
</comment>
<dbReference type="CDD" id="cd11386">
    <property type="entry name" value="MCP_signal"/>
    <property type="match status" value="1"/>
</dbReference>
<protein>
    <submittedName>
        <fullName evidence="8">Methyl-accepting chemotaxis protein</fullName>
    </submittedName>
</protein>
<dbReference type="SMART" id="SM00283">
    <property type="entry name" value="MA"/>
    <property type="match status" value="1"/>
</dbReference>
<sequence>MIKVKKDRKTKINKKVKNDKGKFRFRSNEIIKMKEKIKLLGQKKNSNTENNKKKVRSIKHKLIGAFLVPVLFIILLGIITYQKASNAIIHNYEGSTLNAVNSKSDYLTLGIKGIDNEAVKLLTDTNLTNYYSGSLGDIKTEEEAYKTLYKNFVTIVSSNEFINSFSIFSDYGTNFASNGKLNTTAYNEYITTDEGKIIAASKDITNWSGYHKFLDDKLNISEDDYAMSLTKKFIKGNGYIILDVKKDKVIEELKTLASSKDSIIGFVTSDGREILVNSKKEQVFHSASFYKKSLKDSKESGSSYVNYQGEKYLYLYSKLDNNAAMVTCLIPESFILKQVDSIKMFTIVVVLIASMVAVWIGMQFATGISKVIKNTNHVLDKAKEGDLTVVCHSKRSDEFQNLSDGITSMLDGMKNLIKKVSHTGGKLNDSAILVDESSARLLGSSKNITRVMGEIEKGIIQQADDSNECLNQMSLLASKIHIVYENTEKMEQYAGGTKEIVNHGVHYVEDLHQKSETTKDTTKNVIARIEKMNESSKAIGDILGVINEIAAQTELLSLNASIEAARAGEAGRGFTVVADEIRKLANQSVNAANKISEIISEIRNETKDTIQTARSAEDVIKLQEESLKRTIEMFYEINQNVENLSNSLKSVSEDVKGIEKTKEDTLQAIENISAISEETAAASEEVSAIAEQQLREVEELTKSAIELRNNSNNLEEAIQQFRLD</sequence>
<dbReference type="Gene3D" id="1.10.287.950">
    <property type="entry name" value="Methyl-accepting chemotaxis protein"/>
    <property type="match status" value="1"/>
</dbReference>
<dbReference type="Pfam" id="PF00015">
    <property type="entry name" value="MCPsignal"/>
    <property type="match status" value="1"/>
</dbReference>
<evidence type="ECO:0000313" key="9">
    <source>
        <dbReference type="Proteomes" id="UP000595897"/>
    </source>
</evidence>
<dbReference type="PANTHER" id="PTHR32089">
    <property type="entry name" value="METHYL-ACCEPTING CHEMOTAXIS PROTEIN MCPB"/>
    <property type="match status" value="1"/>
</dbReference>
<gene>
    <name evidence="8" type="ORF">bsdtb5_18620</name>
</gene>
<dbReference type="AlphaFoldDB" id="A0A7R7EKQ3"/>
<accession>A0A7R7EKQ3</accession>
<evidence type="ECO:0000256" key="4">
    <source>
        <dbReference type="SAM" id="Coils"/>
    </source>
</evidence>
<keyword evidence="4" id="KW-0175">Coiled coil</keyword>